<dbReference type="Pfam" id="PF00069">
    <property type="entry name" value="Pkinase"/>
    <property type="match status" value="2"/>
</dbReference>
<evidence type="ECO:0000256" key="6">
    <source>
        <dbReference type="SAM" id="MobiDB-lite"/>
    </source>
</evidence>
<comment type="caution">
    <text evidence="9">The sequence shown here is derived from an EMBL/GenBank/DDBJ whole genome shotgun (WGS) entry which is preliminary data.</text>
</comment>
<dbReference type="GO" id="GO:0005634">
    <property type="term" value="C:nucleus"/>
    <property type="evidence" value="ECO:0007669"/>
    <property type="project" value="UniProtKB-SubCell"/>
</dbReference>
<name>A0A5J4WPA0_9EUKA</name>
<dbReference type="GO" id="GO:0004672">
    <property type="term" value="F:protein kinase activity"/>
    <property type="evidence" value="ECO:0007669"/>
    <property type="project" value="InterPro"/>
</dbReference>
<feature type="region of interest" description="Disordered" evidence="6">
    <location>
        <begin position="683"/>
        <end position="754"/>
    </location>
</feature>
<feature type="compositionally biased region" description="Basic and acidic residues" evidence="6">
    <location>
        <begin position="905"/>
        <end position="924"/>
    </location>
</feature>
<dbReference type="Pfam" id="PF00076">
    <property type="entry name" value="RRM_1"/>
    <property type="match status" value="3"/>
</dbReference>
<feature type="compositionally biased region" description="Polar residues" evidence="6">
    <location>
        <begin position="938"/>
        <end position="961"/>
    </location>
</feature>
<dbReference type="AlphaFoldDB" id="A0A5J4WPA0"/>
<evidence type="ECO:0000256" key="2">
    <source>
        <dbReference type="ARBA" id="ARBA00022737"/>
    </source>
</evidence>
<evidence type="ECO:0000313" key="10">
    <source>
        <dbReference type="Proteomes" id="UP000324800"/>
    </source>
</evidence>
<dbReference type="InterPro" id="IPR011009">
    <property type="entry name" value="Kinase-like_dom_sf"/>
</dbReference>
<evidence type="ECO:0000259" key="7">
    <source>
        <dbReference type="PROSITE" id="PS50011"/>
    </source>
</evidence>
<feature type="region of interest" description="Disordered" evidence="6">
    <location>
        <begin position="290"/>
        <end position="325"/>
    </location>
</feature>
<evidence type="ECO:0000256" key="1">
    <source>
        <dbReference type="ARBA" id="ARBA00004123"/>
    </source>
</evidence>
<gene>
    <name evidence="9" type="ORF">EZS28_007537</name>
</gene>
<feature type="domain" description="RRM" evidence="8">
    <location>
        <begin position="410"/>
        <end position="487"/>
    </location>
</feature>
<dbReference type="InterPro" id="IPR051945">
    <property type="entry name" value="RRM_MRD1_RNA_proc_ribogen"/>
</dbReference>
<sequence>MEDLRLLAQNGIEAIKELGSGTLGRVYLSYHSNYGVIAVKVVKMEKFDERENEAAKILSKPEFQCPFLVKYIDIRIIDRNIVILMEYANLKSLDVIIKDKTINLPIPSYRALAKQFWKIYLKIADFGVAKTSGQGLLNMTVVGTPQVMAPELFLDSESCDNKIDVWSVGVVLFQLAAHELPIKAKNIFDLQQKMASRKIERPVAIRDNSLWDLLTRLLDFDPKTRITAEQALQHQFFTSIEAIAEIPLEAKKIGNEALIAKFRGGIGISQYDIDSSFIFLSPEITNRSALQKEGASNQKDVKLNQQPIQSTSNSNSTSTSQSEQHNYFSLNRVECPICESIIERSSFSGHISEHKDENLKLYDFVASNYSQFVVNEKGEYQQQIDQKEKCDINTSPVQQNNTQSPIKPRTKLIVQNVNFSATGKELKQFFQQIGGVKNATIDKNSKGFSVGSGYVIMKDEESALSAKAILNDQELKGRRIQIEFAQDDDEYAKQQSQLYQQSSSSSSSSTTSNNRSLPLNIGSSSSDQSSADVSHNFFLRNQIECPFCGQIFEKLVFQVHINQHKEEELKLYDFISSNYSQMTANEKGQLQQLSEKKEKCALCKKRPQNVDQHFEQSHKEQYPLYRKLIQFQEQFEKQTNEENLKKNEQIRLKKIKESEKQIDDKRKKEQEEEMMKFKQQEILKQETQKKQQNPQKKKKEDEIKRNEEQQKKLKEQEKKQKEEEFELKRKQEKEKERIEYEKQRNNPNANHKRLPNAINLLVPPAPQFEFPPKQAASNPSKFSYNYKTRLHVQNLDFSTQEDEFQRFFERIGAVESVFVPKSFSGNNRGYGFVQMVKEEDAQKVLQLLNRSELKGRKLEIEFAKPHEEPRSPSPAPVQNQRRFPARQNVRNNFAYTESQYVRQSHKIDTPDFLNEKTDDGDNSQRHQHSTSQPPPVNYSYQKQAQPAQRSAGQTGSAQTTNKQNLLRLDNLPLSLTDGDLRGIFWQFNVLGANIAKTADGESIGVGFVKFDREDDLNRALKQMQFLVVRGLRVPVSLASVNQ</sequence>
<feature type="domain" description="Protein kinase" evidence="7">
    <location>
        <begin position="12"/>
        <end position="237"/>
    </location>
</feature>
<dbReference type="OrthoDB" id="439808at2759"/>
<dbReference type="EMBL" id="SNRW01001306">
    <property type="protein sequence ID" value="KAA6396937.1"/>
    <property type="molecule type" value="Genomic_DNA"/>
</dbReference>
<protein>
    <submittedName>
        <fullName evidence="9">Uncharacterized protein</fullName>
    </submittedName>
</protein>
<dbReference type="GO" id="GO:0005524">
    <property type="term" value="F:ATP binding"/>
    <property type="evidence" value="ECO:0007669"/>
    <property type="project" value="InterPro"/>
</dbReference>
<dbReference type="SUPFAM" id="SSF54928">
    <property type="entry name" value="RNA-binding domain, RBD"/>
    <property type="match status" value="2"/>
</dbReference>
<feature type="compositionally biased region" description="Polar residues" evidence="6">
    <location>
        <begin position="290"/>
        <end position="308"/>
    </location>
</feature>
<accession>A0A5J4WPA0</accession>
<keyword evidence="2" id="KW-0677">Repeat</keyword>
<proteinExistence type="predicted"/>
<dbReference type="GO" id="GO:0003729">
    <property type="term" value="F:mRNA binding"/>
    <property type="evidence" value="ECO:0007669"/>
    <property type="project" value="TreeGrafter"/>
</dbReference>
<evidence type="ECO:0000256" key="5">
    <source>
        <dbReference type="PROSITE-ProRule" id="PRU00176"/>
    </source>
</evidence>
<dbReference type="PANTHER" id="PTHR48039:SF5">
    <property type="entry name" value="RNA-BINDING PROTEIN 28"/>
    <property type="match status" value="1"/>
</dbReference>
<evidence type="ECO:0000313" key="9">
    <source>
        <dbReference type="EMBL" id="KAA6396937.1"/>
    </source>
</evidence>
<organism evidence="9 10">
    <name type="scientific">Streblomastix strix</name>
    <dbReference type="NCBI Taxonomy" id="222440"/>
    <lineage>
        <taxon>Eukaryota</taxon>
        <taxon>Metamonada</taxon>
        <taxon>Preaxostyla</taxon>
        <taxon>Oxymonadida</taxon>
        <taxon>Streblomastigidae</taxon>
        <taxon>Streblomastix</taxon>
    </lineage>
</organism>
<feature type="domain" description="RRM" evidence="8">
    <location>
        <begin position="788"/>
        <end position="865"/>
    </location>
</feature>
<feature type="domain" description="RRM" evidence="8">
    <location>
        <begin position="964"/>
        <end position="1040"/>
    </location>
</feature>
<dbReference type="PROSITE" id="PS50102">
    <property type="entry name" value="RRM"/>
    <property type="match status" value="3"/>
</dbReference>
<dbReference type="Gene3D" id="1.10.510.10">
    <property type="entry name" value="Transferase(Phosphotransferase) domain 1"/>
    <property type="match status" value="2"/>
</dbReference>
<feature type="region of interest" description="Disordered" evidence="6">
    <location>
        <begin position="493"/>
        <end position="526"/>
    </location>
</feature>
<keyword evidence="4" id="KW-0539">Nucleus</keyword>
<dbReference type="PROSITE" id="PS50011">
    <property type="entry name" value="PROTEIN_KINASE_DOM"/>
    <property type="match status" value="1"/>
</dbReference>
<feature type="compositionally biased region" description="Basic and acidic residues" evidence="6">
    <location>
        <begin position="698"/>
        <end position="744"/>
    </location>
</feature>
<dbReference type="InterPro" id="IPR035979">
    <property type="entry name" value="RBD_domain_sf"/>
</dbReference>
<dbReference type="InterPro" id="IPR000504">
    <property type="entry name" value="RRM_dom"/>
</dbReference>
<dbReference type="PANTHER" id="PTHR48039">
    <property type="entry name" value="RNA-BINDING MOTIF PROTEIN 14B"/>
    <property type="match status" value="1"/>
</dbReference>
<dbReference type="InterPro" id="IPR012677">
    <property type="entry name" value="Nucleotide-bd_a/b_plait_sf"/>
</dbReference>
<feature type="region of interest" description="Disordered" evidence="6">
    <location>
        <begin position="862"/>
        <end position="888"/>
    </location>
</feature>
<feature type="compositionally biased region" description="Low complexity" evidence="6">
    <location>
        <begin position="494"/>
        <end position="512"/>
    </location>
</feature>
<dbReference type="SMART" id="SM00360">
    <property type="entry name" value="RRM"/>
    <property type="match status" value="3"/>
</dbReference>
<feature type="compositionally biased region" description="Low complexity" evidence="6">
    <location>
        <begin position="309"/>
        <end position="322"/>
    </location>
</feature>
<dbReference type="Proteomes" id="UP000324800">
    <property type="component" value="Unassembled WGS sequence"/>
</dbReference>
<dbReference type="CDD" id="cd00590">
    <property type="entry name" value="RRM_SF"/>
    <property type="match status" value="3"/>
</dbReference>
<evidence type="ECO:0000259" key="8">
    <source>
        <dbReference type="PROSITE" id="PS50102"/>
    </source>
</evidence>
<evidence type="ECO:0000256" key="3">
    <source>
        <dbReference type="ARBA" id="ARBA00022884"/>
    </source>
</evidence>
<reference evidence="9 10" key="1">
    <citation type="submission" date="2019-03" db="EMBL/GenBank/DDBJ databases">
        <title>Single cell metagenomics reveals metabolic interactions within the superorganism composed of flagellate Streblomastix strix and complex community of Bacteroidetes bacteria on its surface.</title>
        <authorList>
            <person name="Treitli S.C."/>
            <person name="Kolisko M."/>
            <person name="Husnik F."/>
            <person name="Keeling P."/>
            <person name="Hampl V."/>
        </authorList>
    </citation>
    <scope>NUCLEOTIDE SEQUENCE [LARGE SCALE GENOMIC DNA]</scope>
    <source>
        <strain evidence="9">ST1C</strain>
    </source>
</reference>
<keyword evidence="3 5" id="KW-0694">RNA-binding</keyword>
<dbReference type="SUPFAM" id="SSF56112">
    <property type="entry name" value="Protein kinase-like (PK-like)"/>
    <property type="match status" value="1"/>
</dbReference>
<evidence type="ECO:0000256" key="4">
    <source>
        <dbReference type="ARBA" id="ARBA00023242"/>
    </source>
</evidence>
<dbReference type="Gene3D" id="3.30.70.330">
    <property type="match status" value="3"/>
</dbReference>
<feature type="region of interest" description="Disordered" evidence="6">
    <location>
        <begin position="904"/>
        <end position="961"/>
    </location>
</feature>
<dbReference type="InterPro" id="IPR000719">
    <property type="entry name" value="Prot_kinase_dom"/>
</dbReference>
<comment type="subcellular location">
    <subcellularLocation>
        <location evidence="1">Nucleus</location>
    </subcellularLocation>
</comment>